<dbReference type="EMBL" id="JABFDB010000027">
    <property type="protein sequence ID" value="NYZ23359.1"/>
    <property type="molecule type" value="Genomic_DNA"/>
</dbReference>
<sequence>MTDRNNAEPATRLLAVAGTLANNGVRQGEMGLAAAQTIGYRTAMLAAAFGNPAKMANPEFIRMGAEKVEAAAEAAQELAEGFAELQHAFLAMFTGQARMAVTLLGGLGTARSPGEVVGLFEESINAGLNAGIHFAESAASFATAGLGPIHRKTRSNARRLARKAVWS</sequence>
<evidence type="ECO:0000313" key="2">
    <source>
        <dbReference type="Proteomes" id="UP000584642"/>
    </source>
</evidence>
<dbReference type="Proteomes" id="UP000584642">
    <property type="component" value="Unassembled WGS sequence"/>
</dbReference>
<evidence type="ECO:0000313" key="1">
    <source>
        <dbReference type="EMBL" id="NYZ23359.1"/>
    </source>
</evidence>
<name>A0ABX2TJV2_9PROT</name>
<organism evidence="1 2">
    <name type="scientific">Azospirillum oleiclasticum</name>
    <dbReference type="NCBI Taxonomy" id="2735135"/>
    <lineage>
        <taxon>Bacteria</taxon>
        <taxon>Pseudomonadati</taxon>
        <taxon>Pseudomonadota</taxon>
        <taxon>Alphaproteobacteria</taxon>
        <taxon>Rhodospirillales</taxon>
        <taxon>Azospirillaceae</taxon>
        <taxon>Azospirillum</taxon>
    </lineage>
</organism>
<comment type="caution">
    <text evidence="1">The sequence shown here is derived from an EMBL/GenBank/DDBJ whole genome shotgun (WGS) entry which is preliminary data.</text>
</comment>
<keyword evidence="2" id="KW-1185">Reference proteome</keyword>
<protein>
    <submittedName>
        <fullName evidence="1">Phasin family protein</fullName>
    </submittedName>
</protein>
<dbReference type="RefSeq" id="WP_180285139.1">
    <property type="nucleotide sequence ID" value="NZ_JABFDB010000027.1"/>
</dbReference>
<reference evidence="1 2" key="1">
    <citation type="submission" date="2020-05" db="EMBL/GenBank/DDBJ databases">
        <title>Azospirillum oleiclasticum sp. nov, a nitrogen-fixing and heavy crude oil-emulsifying bacterium isolated from the crude oil of Yumen Oilfield.</title>
        <authorList>
            <person name="Wu D."/>
            <person name="Cai M."/>
            <person name="Zhang X."/>
        </authorList>
    </citation>
    <scope>NUCLEOTIDE SEQUENCE [LARGE SCALE GENOMIC DNA]</scope>
    <source>
        <strain evidence="1 2">ROY-1-1-2</strain>
    </source>
</reference>
<gene>
    <name evidence="1" type="ORF">HND93_26970</name>
</gene>
<proteinExistence type="predicted"/>
<accession>A0ABX2TJV2</accession>